<accession>A0AAW9ABE2</accession>
<dbReference type="AlphaFoldDB" id="A0AAW9ABE2"/>
<organism evidence="2 3">
    <name type="scientific">Sporosarcina thermotolerans</name>
    <dbReference type="NCBI Taxonomy" id="633404"/>
    <lineage>
        <taxon>Bacteria</taxon>
        <taxon>Bacillati</taxon>
        <taxon>Bacillota</taxon>
        <taxon>Bacilli</taxon>
        <taxon>Bacillales</taxon>
        <taxon>Caryophanaceae</taxon>
        <taxon>Sporosarcina</taxon>
    </lineage>
</organism>
<sequence>MSNQGELGGQIFTPSYLVSPVGPDLSIPELESSDQSMGSYQSEQQDTHPALFGQNQLKGGFGPVYAIPTYPAHYSHGQGVGGYQSQQQDTHPALFDQNQLKNGFGPVYAIPTFPWNHNHSQDTGNPNYHHGHVHGVGGGQQPIMTPCCWYNPCYMYPMHGHHFNC</sequence>
<feature type="compositionally biased region" description="Polar residues" evidence="1">
    <location>
        <begin position="33"/>
        <end position="44"/>
    </location>
</feature>
<reference evidence="2 3" key="1">
    <citation type="submission" date="2023-06" db="EMBL/GenBank/DDBJ databases">
        <title>Sporosarcina sp. nov., isolated from Korean traditional fermented seafood 'Jeotgal'.</title>
        <authorList>
            <person name="Yang A.I."/>
            <person name="Shin N.-R."/>
        </authorList>
    </citation>
    <scope>NUCLEOTIDE SEQUENCE [LARGE SCALE GENOMIC DNA]</scope>
    <source>
        <strain evidence="2 3">KCTC43456</strain>
    </source>
</reference>
<dbReference type="Proteomes" id="UP001271648">
    <property type="component" value="Unassembled WGS sequence"/>
</dbReference>
<protein>
    <submittedName>
        <fullName evidence="2">Uncharacterized protein</fullName>
    </submittedName>
</protein>
<evidence type="ECO:0000313" key="3">
    <source>
        <dbReference type="Proteomes" id="UP001271648"/>
    </source>
</evidence>
<proteinExistence type="predicted"/>
<evidence type="ECO:0000313" key="2">
    <source>
        <dbReference type="EMBL" id="MDW0117705.1"/>
    </source>
</evidence>
<dbReference type="EMBL" id="JAUBDJ010000007">
    <property type="protein sequence ID" value="MDW0117705.1"/>
    <property type="molecule type" value="Genomic_DNA"/>
</dbReference>
<gene>
    <name evidence="2" type="ORF">QTL97_12215</name>
</gene>
<dbReference type="RefSeq" id="WP_317940888.1">
    <property type="nucleotide sequence ID" value="NZ_JAUBDJ010000007.1"/>
</dbReference>
<comment type="caution">
    <text evidence="2">The sequence shown here is derived from an EMBL/GenBank/DDBJ whole genome shotgun (WGS) entry which is preliminary data.</text>
</comment>
<evidence type="ECO:0000256" key="1">
    <source>
        <dbReference type="SAM" id="MobiDB-lite"/>
    </source>
</evidence>
<keyword evidence="3" id="KW-1185">Reference proteome</keyword>
<name>A0AAW9ABE2_9BACL</name>
<feature type="region of interest" description="Disordered" evidence="1">
    <location>
        <begin position="23"/>
        <end position="46"/>
    </location>
</feature>